<dbReference type="GO" id="GO:0032259">
    <property type="term" value="P:methylation"/>
    <property type="evidence" value="ECO:0007669"/>
    <property type="project" value="UniProtKB-KW"/>
</dbReference>
<proteinExistence type="predicted"/>
<keyword evidence="3" id="KW-0489">Methyltransferase</keyword>
<dbReference type="Gene3D" id="2.170.270.10">
    <property type="entry name" value="SET domain"/>
    <property type="match status" value="1"/>
</dbReference>
<keyword evidence="3" id="KW-0808">Transferase</keyword>
<dbReference type="Gene3D" id="1.10.220.160">
    <property type="match status" value="1"/>
</dbReference>
<evidence type="ECO:0000313" key="3">
    <source>
        <dbReference type="EMBL" id="KAF5198860.1"/>
    </source>
</evidence>
<feature type="region of interest" description="Disordered" evidence="1">
    <location>
        <begin position="303"/>
        <end position="329"/>
    </location>
</feature>
<dbReference type="SUPFAM" id="SSF82199">
    <property type="entry name" value="SET domain"/>
    <property type="match status" value="1"/>
</dbReference>
<protein>
    <submittedName>
        <fullName evidence="3">Histone-lysine n-methyltransferase ashr2</fullName>
    </submittedName>
</protein>
<dbReference type="PROSITE" id="PS50280">
    <property type="entry name" value="SET"/>
    <property type="match status" value="1"/>
</dbReference>
<keyword evidence="4" id="KW-1185">Reference proteome</keyword>
<dbReference type="OrthoDB" id="265717at2759"/>
<dbReference type="Proteomes" id="UP000554482">
    <property type="component" value="Unassembled WGS sequence"/>
</dbReference>
<sequence>MAAADTTSSNSNIQTREIQGRGRGFISTHSIKAGEILLTDSPILLYPAKPLKNNNNFCSNCFKNLNSSSSSSSVLTCPSCSYHALFCSHICQSKALSSSHSPWVCQALNSIRYTSVESSFDVSDAHFLVSAYNLAVISPPHFRILFSLDGGCISTINDSRILGLHSLISSLSPPQSVFGVSLELTAALLAKDKRNAFAIMEPFQENGERDVRAYGIYPKASFFNHDCLPNAARFDYVDACVAGDGRNTDMIVRAIHDFPEGREVCLSYFPVNWSYKDRQKRLLEDYGFVCDCDRCKVEVNWNDDDNNDDSMEQNEDEQMVGSSEDEDVEQEEADFPHAYFFLKYVCSGDNCGGTLAPLPPSEGQLSDVMECNVCGKLSTGEEIDENGDGDGAMVDE</sequence>
<organism evidence="3 4">
    <name type="scientific">Thalictrum thalictroides</name>
    <name type="common">Rue-anemone</name>
    <name type="synonym">Anemone thalictroides</name>
    <dbReference type="NCBI Taxonomy" id="46969"/>
    <lineage>
        <taxon>Eukaryota</taxon>
        <taxon>Viridiplantae</taxon>
        <taxon>Streptophyta</taxon>
        <taxon>Embryophyta</taxon>
        <taxon>Tracheophyta</taxon>
        <taxon>Spermatophyta</taxon>
        <taxon>Magnoliopsida</taxon>
        <taxon>Ranunculales</taxon>
        <taxon>Ranunculaceae</taxon>
        <taxon>Thalictroideae</taxon>
        <taxon>Thalictrum</taxon>
    </lineage>
</organism>
<dbReference type="Pfam" id="PF00856">
    <property type="entry name" value="SET"/>
    <property type="match status" value="1"/>
</dbReference>
<dbReference type="GO" id="GO:0008168">
    <property type="term" value="F:methyltransferase activity"/>
    <property type="evidence" value="ECO:0007669"/>
    <property type="project" value="UniProtKB-KW"/>
</dbReference>
<dbReference type="PANTHER" id="PTHR47420">
    <property type="entry name" value="HISTONE-LYSINE N-METHYLTRANSFERASE ASHR2"/>
    <property type="match status" value="1"/>
</dbReference>
<dbReference type="EMBL" id="JABWDY010012738">
    <property type="protein sequence ID" value="KAF5198860.1"/>
    <property type="molecule type" value="Genomic_DNA"/>
</dbReference>
<feature type="domain" description="SET" evidence="2">
    <location>
        <begin position="11"/>
        <end position="269"/>
    </location>
</feature>
<evidence type="ECO:0000259" key="2">
    <source>
        <dbReference type="PROSITE" id="PS50280"/>
    </source>
</evidence>
<dbReference type="Gene3D" id="6.10.140.2220">
    <property type="match status" value="1"/>
</dbReference>
<dbReference type="InterPro" id="IPR046341">
    <property type="entry name" value="SET_dom_sf"/>
</dbReference>
<gene>
    <name evidence="3" type="ORF">FRX31_011554</name>
</gene>
<evidence type="ECO:0000256" key="1">
    <source>
        <dbReference type="SAM" id="MobiDB-lite"/>
    </source>
</evidence>
<accession>A0A7J6WQH0</accession>
<comment type="caution">
    <text evidence="3">The sequence shown here is derived from an EMBL/GenBank/DDBJ whole genome shotgun (WGS) entry which is preliminary data.</text>
</comment>
<dbReference type="PANTHER" id="PTHR47420:SF3">
    <property type="entry name" value="HISTONE-LYSINE N-METHYLTRANSFERASE ASHR2"/>
    <property type="match status" value="1"/>
</dbReference>
<reference evidence="3 4" key="1">
    <citation type="submission" date="2020-06" db="EMBL/GenBank/DDBJ databases">
        <title>Transcriptomic and genomic resources for Thalictrum thalictroides and T. hernandezii: Facilitating candidate gene discovery in an emerging model plant lineage.</title>
        <authorList>
            <person name="Arias T."/>
            <person name="Riano-Pachon D.M."/>
            <person name="Di Stilio V.S."/>
        </authorList>
    </citation>
    <scope>NUCLEOTIDE SEQUENCE [LARGE SCALE GENOMIC DNA]</scope>
    <source>
        <strain evidence="4">cv. WT478/WT964</strain>
        <tissue evidence="3">Leaves</tissue>
    </source>
</reference>
<name>A0A7J6WQH0_THATH</name>
<dbReference type="AlphaFoldDB" id="A0A7J6WQH0"/>
<dbReference type="InterPro" id="IPR001214">
    <property type="entry name" value="SET_dom"/>
</dbReference>
<dbReference type="CDD" id="cd20071">
    <property type="entry name" value="SET_SMYD"/>
    <property type="match status" value="1"/>
</dbReference>
<dbReference type="InterPro" id="IPR044238">
    <property type="entry name" value="ASHR2-like"/>
</dbReference>
<evidence type="ECO:0000313" key="4">
    <source>
        <dbReference type="Proteomes" id="UP000554482"/>
    </source>
</evidence>